<protein>
    <recommendedName>
        <fullName evidence="4">Integral membrane protein</fullName>
    </recommendedName>
</protein>
<evidence type="ECO:0008006" key="4">
    <source>
        <dbReference type="Google" id="ProtNLM"/>
    </source>
</evidence>
<comment type="caution">
    <text evidence="2">The sequence shown here is derived from an EMBL/GenBank/DDBJ whole genome shotgun (WGS) entry which is preliminary data.</text>
</comment>
<dbReference type="Pfam" id="PF11877">
    <property type="entry name" value="DUF3397"/>
    <property type="match status" value="1"/>
</dbReference>
<dbReference type="AlphaFoldDB" id="A0A1X1KSN0"/>
<dbReference type="RefSeq" id="WP_084954360.1">
    <property type="nucleotide sequence ID" value="NZ_NCVL01000055.1"/>
</dbReference>
<dbReference type="Proteomes" id="UP000193505">
    <property type="component" value="Unassembled WGS sequence"/>
</dbReference>
<organism evidence="2 3">
    <name type="scientific">Streptococcus mitis</name>
    <dbReference type="NCBI Taxonomy" id="28037"/>
    <lineage>
        <taxon>Bacteria</taxon>
        <taxon>Bacillati</taxon>
        <taxon>Bacillota</taxon>
        <taxon>Bacilli</taxon>
        <taxon>Lactobacillales</taxon>
        <taxon>Streptococcaceae</taxon>
        <taxon>Streptococcus</taxon>
        <taxon>Streptococcus mitis group</taxon>
    </lineage>
</organism>
<accession>A0A1X1KSN0</accession>
<proteinExistence type="predicted"/>
<keyword evidence="1" id="KW-0812">Transmembrane</keyword>
<evidence type="ECO:0000256" key="1">
    <source>
        <dbReference type="SAM" id="Phobius"/>
    </source>
</evidence>
<dbReference type="EMBL" id="NCVL01000055">
    <property type="protein sequence ID" value="ORP02404.1"/>
    <property type="molecule type" value="Genomic_DNA"/>
</dbReference>
<feature type="transmembrane region" description="Helical" evidence="1">
    <location>
        <begin position="65"/>
        <end position="83"/>
    </location>
</feature>
<evidence type="ECO:0000313" key="3">
    <source>
        <dbReference type="Proteomes" id="UP000193505"/>
    </source>
</evidence>
<dbReference type="InterPro" id="IPR024515">
    <property type="entry name" value="DUF3397"/>
</dbReference>
<keyword evidence="1" id="KW-1133">Transmembrane helix</keyword>
<reference evidence="2 3" key="1">
    <citation type="journal article" date="2016" name="Eur. J. Clin. Microbiol. Infect. Dis.">
        <title>Whole genome sequencing as a tool for phylogenetic analysis of clinical strains of Mitis group streptococci.</title>
        <authorList>
            <person name="Rasmussen L.H."/>
            <person name="Dargis R."/>
            <person name="Hojholt K."/>
            <person name="Christensen J.J."/>
            <person name="Skovgaard O."/>
            <person name="Justesen U.S."/>
            <person name="Rosenvinge F.S."/>
            <person name="Moser C."/>
            <person name="Lukjancenko O."/>
            <person name="Rasmussen S."/>
            <person name="Nielsen X.C."/>
        </authorList>
    </citation>
    <scope>NUCLEOTIDE SEQUENCE [LARGE SCALE GENOMIC DNA]</scope>
    <source>
        <strain evidence="2 3">OD_310347_11</strain>
    </source>
</reference>
<sequence length="119" mass="13951">MGMILMKLASILLLILTLVVCIIITKLFRLKKLGRNFADLAFPVLVFEYYLITAKTFTHNFLPRLGLALSLLAIILVFFFLLKKRSFYYPKFIKFFWRAGFLLTLAMYIEMIVELMAQK</sequence>
<evidence type="ECO:0000313" key="2">
    <source>
        <dbReference type="EMBL" id="ORP02404.1"/>
    </source>
</evidence>
<feature type="transmembrane region" description="Helical" evidence="1">
    <location>
        <begin position="95"/>
        <end position="117"/>
    </location>
</feature>
<feature type="transmembrane region" description="Helical" evidence="1">
    <location>
        <begin position="6"/>
        <end position="25"/>
    </location>
</feature>
<keyword evidence="1" id="KW-0472">Membrane</keyword>
<name>A0A1X1KSN0_STRMT</name>
<gene>
    <name evidence="2" type="ORF">B7694_09215</name>
</gene>